<dbReference type="AlphaFoldDB" id="A0AAV1Q453"/>
<dbReference type="CDD" id="cd01650">
    <property type="entry name" value="RT_nLTR_like"/>
    <property type="match status" value="1"/>
</dbReference>
<dbReference type="InterPro" id="IPR043502">
    <property type="entry name" value="DNA/RNA_pol_sf"/>
</dbReference>
<evidence type="ECO:0000313" key="4">
    <source>
        <dbReference type="Proteomes" id="UP001314229"/>
    </source>
</evidence>
<feature type="domain" description="Reverse transcriptase" evidence="2">
    <location>
        <begin position="248"/>
        <end position="495"/>
    </location>
</feature>
<dbReference type="PANTHER" id="PTHR19446">
    <property type="entry name" value="REVERSE TRANSCRIPTASES"/>
    <property type="match status" value="1"/>
</dbReference>
<sequence>MKNKVISNPVLPAAGVRRSNAADGGAGSPSGGHHDDRTSNPGKPGRVLSDHSPPSNALMRCRRPFVMGTFNACTVREVARLVELAHCAEERGVEILGVQEHRRVHTDDQIVYHKVERCTFITSSAWRNEAQAAQGEKQYGEAWRVINEMTGRKRTKEGQVEGHSPVERMATWFNHFRSLLGSTADGAGEEIPSVLQNLDIDDGPFTVTELARAKATVRAGKSAGPDGIPPEVLKNCDLDDIMLEFSNLALLQNKLPDVWSLSNIIPVPKSGDLSKPDNYRGISLTCITAKIYNRMILNRIRSATDPHLRESQNGFRKGRSTTAQILALRRMIEEVKKDNLTAVLCFIDFKNAFDSIHRGTMVKILKAYGVPPNLLRAIETMHAGTRSKVVTPDGNTEEFDILAGVMQGDTLAPFLFIIVLDYALRKAISGREQDLGFTLTPRRSKRHPAVFLTDLDYADDISLLSNNCNPQYIEQVAVSHSSSTIMAAGDNALPI</sequence>
<feature type="region of interest" description="Disordered" evidence="1">
    <location>
        <begin position="1"/>
        <end position="55"/>
    </location>
</feature>
<dbReference type="Pfam" id="PF00078">
    <property type="entry name" value="RVT_1"/>
    <property type="match status" value="1"/>
</dbReference>
<reference evidence="3 4" key="1">
    <citation type="submission" date="2024-01" db="EMBL/GenBank/DDBJ databases">
        <authorList>
            <person name="Alioto T."/>
            <person name="Alioto T."/>
            <person name="Gomez Garrido J."/>
        </authorList>
    </citation>
    <scope>NUCLEOTIDE SEQUENCE [LARGE SCALE GENOMIC DNA]</scope>
</reference>
<dbReference type="InterPro" id="IPR000477">
    <property type="entry name" value="RT_dom"/>
</dbReference>
<keyword evidence="4" id="KW-1185">Reference proteome</keyword>
<protein>
    <submittedName>
        <fullName evidence="3">Uncharacterized protein LOC114950604</fullName>
    </submittedName>
</protein>
<evidence type="ECO:0000256" key="1">
    <source>
        <dbReference type="SAM" id="MobiDB-lite"/>
    </source>
</evidence>
<dbReference type="SUPFAM" id="SSF56672">
    <property type="entry name" value="DNA/RNA polymerases"/>
    <property type="match status" value="1"/>
</dbReference>
<evidence type="ECO:0000313" key="3">
    <source>
        <dbReference type="EMBL" id="CAK6977732.1"/>
    </source>
</evidence>
<dbReference type="EMBL" id="CAWUFR010000427">
    <property type="protein sequence ID" value="CAK6977732.1"/>
    <property type="molecule type" value="Genomic_DNA"/>
</dbReference>
<name>A0AAV1Q453_SCOSC</name>
<accession>A0AAV1Q453</accession>
<proteinExistence type="predicted"/>
<comment type="caution">
    <text evidence="3">The sequence shown here is derived from an EMBL/GenBank/DDBJ whole genome shotgun (WGS) entry which is preliminary data.</text>
</comment>
<gene>
    <name evidence="3" type="ORF">FSCOSCO3_A004572</name>
</gene>
<dbReference type="PROSITE" id="PS50878">
    <property type="entry name" value="RT_POL"/>
    <property type="match status" value="1"/>
</dbReference>
<evidence type="ECO:0000259" key="2">
    <source>
        <dbReference type="PROSITE" id="PS50878"/>
    </source>
</evidence>
<dbReference type="Proteomes" id="UP001314229">
    <property type="component" value="Unassembled WGS sequence"/>
</dbReference>
<organism evidence="3 4">
    <name type="scientific">Scomber scombrus</name>
    <name type="common">Atlantic mackerel</name>
    <name type="synonym">Scomber vernalis</name>
    <dbReference type="NCBI Taxonomy" id="13677"/>
    <lineage>
        <taxon>Eukaryota</taxon>
        <taxon>Metazoa</taxon>
        <taxon>Chordata</taxon>
        <taxon>Craniata</taxon>
        <taxon>Vertebrata</taxon>
        <taxon>Euteleostomi</taxon>
        <taxon>Actinopterygii</taxon>
        <taxon>Neopterygii</taxon>
        <taxon>Teleostei</taxon>
        <taxon>Neoteleostei</taxon>
        <taxon>Acanthomorphata</taxon>
        <taxon>Pelagiaria</taxon>
        <taxon>Scombriformes</taxon>
        <taxon>Scombridae</taxon>
        <taxon>Scomber</taxon>
    </lineage>
</organism>